<organism evidence="2 3">
    <name type="scientific">Zeimonas arvi</name>
    <dbReference type="NCBI Taxonomy" id="2498847"/>
    <lineage>
        <taxon>Bacteria</taxon>
        <taxon>Pseudomonadati</taxon>
        <taxon>Pseudomonadota</taxon>
        <taxon>Betaproteobacteria</taxon>
        <taxon>Burkholderiales</taxon>
        <taxon>Burkholderiaceae</taxon>
        <taxon>Zeimonas</taxon>
    </lineage>
</organism>
<dbReference type="RefSeq" id="WP_147703385.1">
    <property type="nucleotide sequence ID" value="NZ_VDUY01000002.1"/>
</dbReference>
<comment type="similarity">
    <text evidence="1">Belongs to the UPF0125 (RnfH) family.</text>
</comment>
<dbReference type="AlphaFoldDB" id="A0A5C8P1K7"/>
<dbReference type="OrthoDB" id="9796575at2"/>
<name>A0A5C8P1K7_9BURK</name>
<dbReference type="InterPro" id="IPR005346">
    <property type="entry name" value="RnfH"/>
</dbReference>
<accession>A0A5C8P1K7</accession>
<dbReference type="SUPFAM" id="SSF54285">
    <property type="entry name" value="MoaD/ThiS"/>
    <property type="match status" value="1"/>
</dbReference>
<evidence type="ECO:0000313" key="2">
    <source>
        <dbReference type="EMBL" id="TXL67136.1"/>
    </source>
</evidence>
<dbReference type="Gene3D" id="3.10.20.280">
    <property type="entry name" value="RnfH-like"/>
    <property type="match status" value="1"/>
</dbReference>
<proteinExistence type="inferred from homology"/>
<dbReference type="EMBL" id="VDUY01000002">
    <property type="protein sequence ID" value="TXL67136.1"/>
    <property type="molecule type" value="Genomic_DNA"/>
</dbReference>
<gene>
    <name evidence="2" type="ORF">FHP08_05850</name>
</gene>
<dbReference type="Pfam" id="PF03658">
    <property type="entry name" value="Ub-RnfH"/>
    <property type="match status" value="1"/>
</dbReference>
<comment type="caution">
    <text evidence="2">The sequence shown here is derived from an EMBL/GenBank/DDBJ whole genome shotgun (WGS) entry which is preliminary data.</text>
</comment>
<keyword evidence="3" id="KW-1185">Reference proteome</keyword>
<evidence type="ECO:0000313" key="3">
    <source>
        <dbReference type="Proteomes" id="UP000321548"/>
    </source>
</evidence>
<evidence type="ECO:0000256" key="1">
    <source>
        <dbReference type="ARBA" id="ARBA00010645"/>
    </source>
</evidence>
<dbReference type="InterPro" id="IPR016155">
    <property type="entry name" value="Mopterin_synth/thiamin_S_b"/>
</dbReference>
<dbReference type="Proteomes" id="UP000321548">
    <property type="component" value="Unassembled WGS sequence"/>
</dbReference>
<sequence>MRSDEPNLHVELAWVDAGGRVVLRPLALPAGATLGDALAAIDLPALREGLIAGRLVAAVFGELKPPTAPLFQGDRVELLEGLQVDPKVARRRRAEVRRRTQATKA</sequence>
<dbReference type="InterPro" id="IPR037021">
    <property type="entry name" value="RnfH_sf"/>
</dbReference>
<reference evidence="2 3" key="1">
    <citation type="submission" date="2019-06" db="EMBL/GenBank/DDBJ databases">
        <title>Quisquiliibacterium sp. nov., isolated from a maize field.</title>
        <authorList>
            <person name="Lin S.-Y."/>
            <person name="Tsai C.-F."/>
            <person name="Young C.-C."/>
        </authorList>
    </citation>
    <scope>NUCLEOTIDE SEQUENCE [LARGE SCALE GENOMIC DNA]</scope>
    <source>
        <strain evidence="2 3">CC-CFT501</strain>
    </source>
</reference>
<protein>
    <submittedName>
        <fullName evidence="2">RnfH family protein</fullName>
    </submittedName>
</protein>